<dbReference type="InterPro" id="IPR013783">
    <property type="entry name" value="Ig-like_fold"/>
</dbReference>
<dbReference type="SUPFAM" id="SSF52058">
    <property type="entry name" value="L domain-like"/>
    <property type="match status" value="1"/>
</dbReference>
<dbReference type="AlphaFoldDB" id="A0A098LD59"/>
<dbReference type="PROSITE" id="PS51450">
    <property type="entry name" value="LRR"/>
    <property type="match status" value="2"/>
</dbReference>
<dbReference type="SUPFAM" id="SSF48726">
    <property type="entry name" value="Immunoglobulin"/>
    <property type="match status" value="1"/>
</dbReference>
<dbReference type="InterPro" id="IPR001611">
    <property type="entry name" value="Leu-rich_rpt"/>
</dbReference>
<dbReference type="Gene3D" id="2.60.40.10">
    <property type="entry name" value="Immunoglobulins"/>
    <property type="match status" value="1"/>
</dbReference>
<comment type="caution">
    <text evidence="3">The sequence shown here is derived from an EMBL/GenBank/DDBJ whole genome shotgun (WGS) entry which is preliminary data.</text>
</comment>
<dbReference type="EMBL" id="BBLT01000003">
    <property type="protein sequence ID" value="GAL84845.1"/>
    <property type="molecule type" value="Genomic_DNA"/>
</dbReference>
<dbReference type="SMART" id="SM00364">
    <property type="entry name" value="LRR_BAC"/>
    <property type="match status" value="4"/>
</dbReference>
<dbReference type="InterPro" id="IPR032675">
    <property type="entry name" value="LRR_dom_sf"/>
</dbReference>
<dbReference type="Proteomes" id="UP000030185">
    <property type="component" value="Unassembled WGS sequence"/>
</dbReference>
<sequence>MSAIFKNIIKLISIVLTLILLENKAYSQTFTLPDTNFRNVLLSRYPSVMLGNKLNIPAANNFLFDLILTNANISDLTGIENFRSVFKIDASNNKIKTVPNLSAIANLEYIYLNYNQITNANFVIGNTNLLQIQLYYNQLTSFPELPNATKLQKLFLSGNQLSWISGLQYLTSLENIQFGVNRFDSLPDFSKNTKLIEFHCDRNRLKNLNGIEKLPGLKIIYCWGNQLKNLSELNNNTTLEELYAEDNLLTSLPDVSNKPSLRKLSVINNKLTFKDLLPLTQLNGFPNFTYAPQDSIGEGFERTVRFLESINFMVNDDEALSGNRYSWYKSNTLLSSGSSADFSISRVQLSDAGDYRAEITNSALPLLKLHHRSWRLNVNSSCMEIKSYGYKLLSQDCKEGTSFSVEVSTEGSEPPITYFLNVAGTIDTIRSASGVFTNIPAGNYMLRLKDQKGCRILLDTDLTIYRASDCDPVISPLDGGQQSSYFIDKPGVARIFDMNGNIIREFLAPATWDGTGSGGEVVNTGYYVITIDNKKLTNITVVR</sequence>
<proteinExistence type="predicted"/>
<gene>
    <name evidence="3" type="ORF">MYP_2073</name>
</gene>
<dbReference type="STRING" id="153721.MYP_2073"/>
<dbReference type="Gene3D" id="3.80.10.10">
    <property type="entry name" value="Ribonuclease Inhibitor"/>
    <property type="match status" value="1"/>
</dbReference>
<dbReference type="SMART" id="SM00365">
    <property type="entry name" value="LRR_SD22"/>
    <property type="match status" value="5"/>
</dbReference>
<organism evidence="3 4">
    <name type="scientific">Sporocytophaga myxococcoides</name>
    <dbReference type="NCBI Taxonomy" id="153721"/>
    <lineage>
        <taxon>Bacteria</taxon>
        <taxon>Pseudomonadati</taxon>
        <taxon>Bacteroidota</taxon>
        <taxon>Cytophagia</taxon>
        <taxon>Cytophagales</taxon>
        <taxon>Cytophagaceae</taxon>
        <taxon>Sporocytophaga</taxon>
    </lineage>
</organism>
<evidence type="ECO:0000256" key="1">
    <source>
        <dbReference type="ARBA" id="ARBA00022614"/>
    </source>
</evidence>
<keyword evidence="1" id="KW-0433">Leucine-rich repeat</keyword>
<dbReference type="PANTHER" id="PTHR46652">
    <property type="entry name" value="LEUCINE-RICH REPEAT AND IQ DOMAIN-CONTAINING PROTEIN 1-RELATED"/>
    <property type="match status" value="1"/>
</dbReference>
<protein>
    <submittedName>
        <fullName evidence="3">LRR-like protein</fullName>
    </submittedName>
</protein>
<keyword evidence="4" id="KW-1185">Reference proteome</keyword>
<accession>A0A098LD59</accession>
<keyword evidence="2" id="KW-0677">Repeat</keyword>
<dbReference type="OrthoDB" id="917234at2"/>
<dbReference type="PANTHER" id="PTHR46652:SF8">
    <property type="entry name" value="LEUCINE RICH REPEAT CONTAINING 23"/>
    <property type="match status" value="1"/>
</dbReference>
<dbReference type="InterPro" id="IPR050836">
    <property type="entry name" value="SDS22/Internalin_LRR"/>
</dbReference>
<evidence type="ECO:0000313" key="4">
    <source>
        <dbReference type="Proteomes" id="UP000030185"/>
    </source>
</evidence>
<dbReference type="RefSeq" id="WP_052430069.1">
    <property type="nucleotide sequence ID" value="NZ_BBLT01000003.1"/>
</dbReference>
<reference evidence="3 4" key="1">
    <citation type="submission" date="2014-09" db="EMBL/GenBank/DDBJ databases">
        <title>Sporocytophaga myxococcoides PG-01 genome sequencing.</title>
        <authorList>
            <person name="Liu L."/>
            <person name="Gao P.J."/>
            <person name="Chen G.J."/>
            <person name="Wang L.S."/>
        </authorList>
    </citation>
    <scope>NUCLEOTIDE SEQUENCE [LARGE SCALE GENOMIC DNA]</scope>
    <source>
        <strain evidence="3 4">PG-01</strain>
    </source>
</reference>
<dbReference type="InterPro" id="IPR036179">
    <property type="entry name" value="Ig-like_dom_sf"/>
</dbReference>
<evidence type="ECO:0000313" key="3">
    <source>
        <dbReference type="EMBL" id="GAL84845.1"/>
    </source>
</evidence>
<name>A0A098LD59_9BACT</name>
<evidence type="ECO:0000256" key="2">
    <source>
        <dbReference type="ARBA" id="ARBA00022737"/>
    </source>
</evidence>
<dbReference type="eggNOG" id="COG4886">
    <property type="taxonomic scope" value="Bacteria"/>
</dbReference>